<reference evidence="1 2" key="1">
    <citation type="submission" date="2019-05" db="EMBL/GenBank/DDBJ databases">
        <title>Another draft genome of Portunus trituberculatus and its Hox gene families provides insights of decapod evolution.</title>
        <authorList>
            <person name="Jeong J.-H."/>
            <person name="Song I."/>
            <person name="Kim S."/>
            <person name="Choi T."/>
            <person name="Kim D."/>
            <person name="Ryu S."/>
            <person name="Kim W."/>
        </authorList>
    </citation>
    <scope>NUCLEOTIDE SEQUENCE [LARGE SCALE GENOMIC DNA]</scope>
    <source>
        <tissue evidence="1">Muscle</tissue>
    </source>
</reference>
<accession>A0A5B7H3L1</accession>
<gene>
    <name evidence="1" type="ORF">E2C01_058647</name>
</gene>
<dbReference type="EMBL" id="VSRR010022217">
    <property type="protein sequence ID" value="MPC64529.1"/>
    <property type="molecule type" value="Genomic_DNA"/>
</dbReference>
<protein>
    <submittedName>
        <fullName evidence="1">Uncharacterized protein</fullName>
    </submittedName>
</protein>
<organism evidence="1 2">
    <name type="scientific">Portunus trituberculatus</name>
    <name type="common">Swimming crab</name>
    <name type="synonym">Neptunus trituberculatus</name>
    <dbReference type="NCBI Taxonomy" id="210409"/>
    <lineage>
        <taxon>Eukaryota</taxon>
        <taxon>Metazoa</taxon>
        <taxon>Ecdysozoa</taxon>
        <taxon>Arthropoda</taxon>
        <taxon>Crustacea</taxon>
        <taxon>Multicrustacea</taxon>
        <taxon>Malacostraca</taxon>
        <taxon>Eumalacostraca</taxon>
        <taxon>Eucarida</taxon>
        <taxon>Decapoda</taxon>
        <taxon>Pleocyemata</taxon>
        <taxon>Brachyura</taxon>
        <taxon>Eubrachyura</taxon>
        <taxon>Portunoidea</taxon>
        <taxon>Portunidae</taxon>
        <taxon>Portuninae</taxon>
        <taxon>Portunus</taxon>
    </lineage>
</organism>
<sequence length="79" mass="8736">MCSSIEWANAYRLHKGVIKADMSTCGQSLAGVEEKAPPISPPAKIDCQRETRSSRSLEEFAGSVLEVCTKNLREMLKHN</sequence>
<evidence type="ECO:0000313" key="1">
    <source>
        <dbReference type="EMBL" id="MPC64529.1"/>
    </source>
</evidence>
<dbReference type="Proteomes" id="UP000324222">
    <property type="component" value="Unassembled WGS sequence"/>
</dbReference>
<name>A0A5B7H3L1_PORTR</name>
<keyword evidence="2" id="KW-1185">Reference proteome</keyword>
<comment type="caution">
    <text evidence="1">The sequence shown here is derived from an EMBL/GenBank/DDBJ whole genome shotgun (WGS) entry which is preliminary data.</text>
</comment>
<dbReference type="AlphaFoldDB" id="A0A5B7H3L1"/>
<proteinExistence type="predicted"/>
<evidence type="ECO:0000313" key="2">
    <source>
        <dbReference type="Proteomes" id="UP000324222"/>
    </source>
</evidence>